<dbReference type="GO" id="GO:0008270">
    <property type="term" value="F:zinc ion binding"/>
    <property type="evidence" value="ECO:0007669"/>
    <property type="project" value="UniProtKB-KW"/>
</dbReference>
<dbReference type="PROSITE" id="PS50157">
    <property type="entry name" value="ZINC_FINGER_C2H2_2"/>
    <property type="match status" value="1"/>
</dbReference>
<reference evidence="3" key="1">
    <citation type="submission" date="2020-05" db="EMBL/GenBank/DDBJ databases">
        <title>Phylogenomic resolution of chytrid fungi.</title>
        <authorList>
            <person name="Stajich J.E."/>
            <person name="Amses K."/>
            <person name="Simmons R."/>
            <person name="Seto K."/>
            <person name="Myers J."/>
            <person name="Bonds A."/>
            <person name="Quandt C.A."/>
            <person name="Barry K."/>
            <person name="Liu P."/>
            <person name="Grigoriev I."/>
            <person name="Longcore J.E."/>
            <person name="James T.Y."/>
        </authorList>
    </citation>
    <scope>NUCLEOTIDE SEQUENCE</scope>
    <source>
        <strain evidence="3">JEL0318</strain>
    </source>
</reference>
<dbReference type="Pfam" id="PF13912">
    <property type="entry name" value="zf-C2H2_6"/>
    <property type="match status" value="2"/>
</dbReference>
<keyword evidence="1" id="KW-0862">Zinc</keyword>
<dbReference type="SMART" id="SM00355">
    <property type="entry name" value="ZnF_C2H2"/>
    <property type="match status" value="2"/>
</dbReference>
<keyword evidence="1" id="KW-0479">Metal-binding</keyword>
<keyword evidence="4" id="KW-1185">Reference proteome</keyword>
<organism evidence="3 4">
    <name type="scientific">Rhizophlyctis rosea</name>
    <dbReference type="NCBI Taxonomy" id="64517"/>
    <lineage>
        <taxon>Eukaryota</taxon>
        <taxon>Fungi</taxon>
        <taxon>Fungi incertae sedis</taxon>
        <taxon>Chytridiomycota</taxon>
        <taxon>Chytridiomycota incertae sedis</taxon>
        <taxon>Chytridiomycetes</taxon>
        <taxon>Rhizophlyctidales</taxon>
        <taxon>Rhizophlyctidaceae</taxon>
        <taxon>Rhizophlyctis</taxon>
    </lineage>
</organism>
<dbReference type="AlphaFoldDB" id="A0AAD5X7D3"/>
<dbReference type="EMBL" id="JADGJD010000134">
    <property type="protein sequence ID" value="KAJ3054498.1"/>
    <property type="molecule type" value="Genomic_DNA"/>
</dbReference>
<dbReference type="Proteomes" id="UP001212841">
    <property type="component" value="Unassembled WGS sequence"/>
</dbReference>
<dbReference type="Gene3D" id="3.30.160.60">
    <property type="entry name" value="Classic Zinc Finger"/>
    <property type="match status" value="1"/>
</dbReference>
<dbReference type="InterPro" id="IPR013087">
    <property type="entry name" value="Znf_C2H2_type"/>
</dbReference>
<keyword evidence="1" id="KW-0863">Zinc-finger</keyword>
<comment type="caution">
    <text evidence="3">The sequence shown here is derived from an EMBL/GenBank/DDBJ whole genome shotgun (WGS) entry which is preliminary data.</text>
</comment>
<protein>
    <recommendedName>
        <fullName evidence="2">C2H2-type domain-containing protein</fullName>
    </recommendedName>
</protein>
<feature type="domain" description="C2H2-type" evidence="2">
    <location>
        <begin position="279"/>
        <end position="303"/>
    </location>
</feature>
<evidence type="ECO:0000313" key="4">
    <source>
        <dbReference type="Proteomes" id="UP001212841"/>
    </source>
</evidence>
<dbReference type="PROSITE" id="PS00028">
    <property type="entry name" value="ZINC_FINGER_C2H2_1"/>
    <property type="match status" value="2"/>
</dbReference>
<evidence type="ECO:0000259" key="2">
    <source>
        <dbReference type="PROSITE" id="PS50157"/>
    </source>
</evidence>
<evidence type="ECO:0000313" key="3">
    <source>
        <dbReference type="EMBL" id="KAJ3054498.1"/>
    </source>
</evidence>
<evidence type="ECO:0000256" key="1">
    <source>
        <dbReference type="PROSITE-ProRule" id="PRU00042"/>
    </source>
</evidence>
<name>A0AAD5X7D3_9FUNG</name>
<proteinExistence type="predicted"/>
<accession>A0AAD5X7D3</accession>
<gene>
    <name evidence="3" type="ORF">HK097_001679</name>
</gene>
<sequence length="327" mass="35499">MSNIQSSADSLNLRGLKLEPLNEGNFEFDKELQDLLAAAYGLKQSQASLAMSTCNTPTPITTSDPSSYWYHTPTPSPTFASQKEQPEQFAWPTPPSDCTADFGSPFETILTHASTMPSAIDPSFFAIKTDHDLHFPYSSSRLARSPSPACFSEDGSQIPLTPPPSPFHSEFRRVLSPLDIDTTLDADYPSSPISTTSTISSPYPATPVTPGLSSLPFSSSLESSPLIGSDGKKQKKRVWYCKLPGCTKTYGTGAGLRWHLKHFHKQQSKRAVNKKPLAFRCDECDKAYSTMAGLRYHRKTVAHMEVVSGTVSMLPAGLTSGLALAAA</sequence>